<gene>
    <name evidence="2" type="ORF">AVDCRST_MAG85-959</name>
</gene>
<name>A0A6J4S8V1_9ACTN</name>
<feature type="compositionally biased region" description="Low complexity" evidence="1">
    <location>
        <begin position="8"/>
        <end position="40"/>
    </location>
</feature>
<protein>
    <submittedName>
        <fullName evidence="2">Uncharacterized protein</fullName>
    </submittedName>
</protein>
<accession>A0A6J4S8V1</accession>
<sequence>WPSRRSRPTTCPTASAPTSGRSTSSRRATTTAPPTSPSASLDEAGGDAGLVGAP</sequence>
<feature type="non-terminal residue" evidence="2">
    <location>
        <position position="1"/>
    </location>
</feature>
<evidence type="ECO:0000256" key="1">
    <source>
        <dbReference type="SAM" id="MobiDB-lite"/>
    </source>
</evidence>
<proteinExistence type="predicted"/>
<feature type="non-terminal residue" evidence="2">
    <location>
        <position position="54"/>
    </location>
</feature>
<evidence type="ECO:0000313" key="2">
    <source>
        <dbReference type="EMBL" id="CAA9486258.1"/>
    </source>
</evidence>
<reference evidence="2" key="1">
    <citation type="submission" date="2020-02" db="EMBL/GenBank/DDBJ databases">
        <authorList>
            <person name="Meier V. D."/>
        </authorList>
    </citation>
    <scope>NUCLEOTIDE SEQUENCE</scope>
    <source>
        <strain evidence="2">AVDCRST_MAG85</strain>
    </source>
</reference>
<dbReference type="EMBL" id="CADCVT010000108">
    <property type="protein sequence ID" value="CAA9486258.1"/>
    <property type="molecule type" value="Genomic_DNA"/>
</dbReference>
<feature type="region of interest" description="Disordered" evidence="1">
    <location>
        <begin position="1"/>
        <end position="54"/>
    </location>
</feature>
<dbReference type="AlphaFoldDB" id="A0A6J4S8V1"/>
<organism evidence="2">
    <name type="scientific">uncultured Solirubrobacteraceae bacterium</name>
    <dbReference type="NCBI Taxonomy" id="1162706"/>
    <lineage>
        <taxon>Bacteria</taxon>
        <taxon>Bacillati</taxon>
        <taxon>Actinomycetota</taxon>
        <taxon>Thermoleophilia</taxon>
        <taxon>Solirubrobacterales</taxon>
        <taxon>Solirubrobacteraceae</taxon>
        <taxon>environmental samples</taxon>
    </lineage>
</organism>